<dbReference type="EMBL" id="CP000622">
    <property type="protein sequence ID" value="ABO60653.1"/>
    <property type="molecule type" value="Genomic_DNA"/>
</dbReference>
<dbReference type="GO" id="GO:0098004">
    <property type="term" value="P:virus tail fiber assembly"/>
    <property type="evidence" value="ECO:0007669"/>
    <property type="project" value="UniProtKB-KW"/>
</dbReference>
<protein>
    <recommendedName>
        <fullName evidence="6">Tail fiber assembly protein</fullName>
    </recommendedName>
</protein>
<accession>A4JWL9</accession>
<evidence type="ECO:0000313" key="5">
    <source>
        <dbReference type="Proteomes" id="UP000001434"/>
    </source>
</evidence>
<gene>
    <name evidence="4" type="ORF">BTHphiE255_0027</name>
</gene>
<evidence type="ECO:0008006" key="6">
    <source>
        <dbReference type="Google" id="ProtNLM"/>
    </source>
</evidence>
<organism evidence="4 5">
    <name type="scientific">Burkholderia phage phiE255</name>
    <dbReference type="NCBI Taxonomy" id="2883942"/>
    <lineage>
        <taxon>Viruses</taxon>
        <taxon>Duplodnaviria</taxon>
        <taxon>Heunggongvirae</taxon>
        <taxon>Uroviricota</taxon>
        <taxon>Caudoviricetes</taxon>
        <taxon>Bcepmuvirus</taxon>
        <taxon>Bcepmuvirus E255</taxon>
    </lineage>
</organism>
<proteinExistence type="inferred from homology"/>
<name>A4JWL9_9CAUD</name>
<evidence type="ECO:0000256" key="3">
    <source>
        <dbReference type="ARBA" id="ARBA00023138"/>
    </source>
</evidence>
<dbReference type="RefSeq" id="YP_001111227.1">
    <property type="nucleotide sequence ID" value="NC_009237.1"/>
</dbReference>
<sequence>MTCIEITDEQWKMLLAGESQGKRMAVDDSGAPVLLDPLPPTVEQIVTGNTAARDRLLERASVALTPLQTAITLGEATDGETAQARAWITYTRALKSVDLTQRDPTWPEQPKIVASS</sequence>
<dbReference type="InterPro" id="IPR003458">
    <property type="entry name" value="Phage_T4_Gp38_tail_assem"/>
</dbReference>
<keyword evidence="5" id="KW-1185">Reference proteome</keyword>
<evidence type="ECO:0000313" key="4">
    <source>
        <dbReference type="EMBL" id="ABO60653.1"/>
    </source>
</evidence>
<evidence type="ECO:0000256" key="2">
    <source>
        <dbReference type="ARBA" id="ARBA00022465"/>
    </source>
</evidence>
<evidence type="ECO:0000256" key="1">
    <source>
        <dbReference type="ARBA" id="ARBA00008579"/>
    </source>
</evidence>
<keyword evidence="2" id="KW-1245">Viral tail assembly</keyword>
<dbReference type="GeneID" id="4960733"/>
<keyword evidence="2" id="KW-1188">Viral release from host cell</keyword>
<comment type="similarity">
    <text evidence="1">Belongs to the tfa family.</text>
</comment>
<keyword evidence="3" id="KW-1246">Viral tail fiber assembly</keyword>
<dbReference type="KEGG" id="vg:4960733"/>
<reference evidence="4 5" key="1">
    <citation type="submission" date="2007-03" db="EMBL/GenBank/DDBJ databases">
        <authorList>
            <person name="DeShazer D."/>
            <person name="Ronning C.M."/>
            <person name="Brinkac L.M."/>
            <person name="Nierman W.C."/>
        </authorList>
    </citation>
    <scope>NUCLEOTIDE SEQUENCE [LARGE SCALE GENOMIC DNA]</scope>
</reference>
<dbReference type="Proteomes" id="UP000001434">
    <property type="component" value="Segment"/>
</dbReference>
<dbReference type="Pfam" id="PF02413">
    <property type="entry name" value="Caudo_TAP"/>
    <property type="match status" value="1"/>
</dbReference>